<dbReference type="EMBL" id="LRRQ01000126">
    <property type="protein sequence ID" value="OAM88594.1"/>
    <property type="molecule type" value="Genomic_DNA"/>
</dbReference>
<proteinExistence type="predicted"/>
<name>A0A178IF07_9BACT</name>
<protein>
    <recommendedName>
        <fullName evidence="3">Glycoside hydrolase family 42 N-terminal domain-containing protein</fullName>
    </recommendedName>
</protein>
<dbReference type="STRING" id="1184151.AW736_16130"/>
<keyword evidence="2" id="KW-1185">Reference proteome</keyword>
<accession>A0A178IF07</accession>
<evidence type="ECO:0000313" key="2">
    <source>
        <dbReference type="Proteomes" id="UP000078486"/>
    </source>
</evidence>
<dbReference type="AlphaFoldDB" id="A0A178IF07"/>
<dbReference type="SUPFAM" id="SSF51445">
    <property type="entry name" value="(Trans)glycosidases"/>
    <property type="match status" value="1"/>
</dbReference>
<dbReference type="RefSeq" id="WP_068771329.1">
    <property type="nucleotide sequence ID" value="NZ_CP109796.1"/>
</dbReference>
<reference evidence="1 2" key="1">
    <citation type="submission" date="2016-01" db="EMBL/GenBank/DDBJ databases">
        <title>High potential of lignocellulose degradation of a new Verrucomicrobia species.</title>
        <authorList>
            <person name="Wang Y."/>
            <person name="Shi Y."/>
            <person name="Qiu Z."/>
            <person name="Liu S."/>
            <person name="Yang H."/>
        </authorList>
    </citation>
    <scope>NUCLEOTIDE SEQUENCE [LARGE SCALE GENOMIC DNA]</scope>
    <source>
        <strain evidence="1 2">TSB47</strain>
    </source>
</reference>
<organism evidence="1 2">
    <name type="scientific">Termitidicoccus mucosus</name>
    <dbReference type="NCBI Taxonomy" id="1184151"/>
    <lineage>
        <taxon>Bacteria</taxon>
        <taxon>Pseudomonadati</taxon>
        <taxon>Verrucomicrobiota</taxon>
        <taxon>Opitutia</taxon>
        <taxon>Opitutales</taxon>
        <taxon>Opitutaceae</taxon>
        <taxon>Termitidicoccus</taxon>
    </lineage>
</organism>
<comment type="caution">
    <text evidence="1">The sequence shown here is derived from an EMBL/GenBank/DDBJ whole genome shotgun (WGS) entry which is preliminary data.</text>
</comment>
<dbReference type="Proteomes" id="UP000078486">
    <property type="component" value="Unassembled WGS sequence"/>
</dbReference>
<dbReference type="Gene3D" id="3.20.20.80">
    <property type="entry name" value="Glycosidases"/>
    <property type="match status" value="1"/>
</dbReference>
<gene>
    <name evidence="1" type="ORF">AW736_16130</name>
</gene>
<sequence length="739" mass="82793">MNRAFILILFILPAALPGEEDIPLVPFVINHHERIDSPADVSFLLDAPAGRDGFVRVKDGHLSKPDGSRLRIWGVNLTGWVRGSTMLPPKEEAALWARTLARAGVNCVRFHFLDRTTRNAQQEEEIEIRRKKAETEGQRFSSPPAGLIDGSRNDTLELDAGALDRLDFFVAELKKAGIYTNLNLNVGRHYKEGDGVPDYELLGVAKGVTYIGERLIELQKDYARKLLTHYNPYTKSEYRNEPAVATVEIVNENSLFEFWFRNWLRGELAPGGKNHQLDFPPRYERQLTEMYQAWLAANRTGEEIARLRKLAAVAPGAPVPRLRRGDFSTAPDELFRAEADFYTHVETSFLTGMHAFLKDELGVKSPVIGNADHTYWIPSQPMLRANSQLDFIDGHVYWQHPAIWGARNTPMVDQPTRSTIVKLSRSPFLNRPFTVSEVNHPNPNDYAAEMIPILAAYGAFQDWDGIYFYTFEPKIGNTWEPYVADEFDITLDPVKMSQMGAGALLFSRSDVSPARHTVARTYTADQVTESMRLPAAERPYFTPGFPLSLPLRHGSRIRSLDGGPTQQFESDPSPPYLSDTGELAWHVSEAKRGAVTIDTPRTQAVVGFVRNNQSRTRHLMPEIKNDFCAVTLSSLTDAPIQRSPTLLLIACARWQNTGSKWNARRTLWDEWGKGPTLIEPVTGWLVLQDLDGAVDVSVTALDGAGRSIGKPAKAKMVEDGWEVTLGTPSATQYIINVAR</sequence>
<evidence type="ECO:0000313" key="1">
    <source>
        <dbReference type="EMBL" id="OAM88594.1"/>
    </source>
</evidence>
<evidence type="ECO:0008006" key="3">
    <source>
        <dbReference type="Google" id="ProtNLM"/>
    </source>
</evidence>
<dbReference type="OrthoDB" id="9771116at2"/>
<dbReference type="InterPro" id="IPR017853">
    <property type="entry name" value="GH"/>
</dbReference>